<reference evidence="3 4" key="1">
    <citation type="submission" date="2014-12" db="EMBL/GenBank/DDBJ databases">
        <authorList>
            <person name="Kuzmanovic N."/>
            <person name="Pulawska J."/>
            <person name="Obradovic A."/>
        </authorList>
    </citation>
    <scope>NUCLEOTIDE SEQUENCE [LARGE SCALE GENOMIC DNA]</scope>
    <source>
        <strain evidence="3 4">KFB 330</strain>
    </source>
</reference>
<dbReference type="Pfam" id="PF08239">
    <property type="entry name" value="SH3_3"/>
    <property type="match status" value="1"/>
</dbReference>
<dbReference type="RefSeq" id="WP_045016703.1">
    <property type="nucleotide sequence ID" value="NZ_CP166104.1"/>
</dbReference>
<evidence type="ECO:0000259" key="2">
    <source>
        <dbReference type="Pfam" id="PF08239"/>
    </source>
</evidence>
<proteinExistence type="predicted"/>
<feature type="chain" id="PRO_5047287163" description="SH3b domain-containing protein" evidence="1">
    <location>
        <begin position="24"/>
        <end position="202"/>
    </location>
</feature>
<evidence type="ECO:0000313" key="3">
    <source>
        <dbReference type="EMBL" id="KJF73806.1"/>
    </source>
</evidence>
<feature type="signal peptide" evidence="1">
    <location>
        <begin position="1"/>
        <end position="23"/>
    </location>
</feature>
<comment type="caution">
    <text evidence="3">The sequence shown here is derived from an EMBL/GenBank/DDBJ whole genome shotgun (WGS) entry which is preliminary data.</text>
</comment>
<keyword evidence="4" id="KW-1185">Reference proteome</keyword>
<organism evidence="3 4">
    <name type="scientific">Agrobacterium arsenijevicii</name>
    <dbReference type="NCBI Taxonomy" id="1585697"/>
    <lineage>
        <taxon>Bacteria</taxon>
        <taxon>Pseudomonadati</taxon>
        <taxon>Pseudomonadota</taxon>
        <taxon>Alphaproteobacteria</taxon>
        <taxon>Hyphomicrobiales</taxon>
        <taxon>Rhizobiaceae</taxon>
        <taxon>Rhizobium/Agrobacterium group</taxon>
        <taxon>Agrobacterium</taxon>
    </lineage>
</organism>
<dbReference type="Gene3D" id="2.30.30.40">
    <property type="entry name" value="SH3 Domains"/>
    <property type="match status" value="1"/>
</dbReference>
<feature type="domain" description="SH3b" evidence="2">
    <location>
        <begin position="32"/>
        <end position="83"/>
    </location>
</feature>
<keyword evidence="1" id="KW-0732">Signal</keyword>
<dbReference type="EMBL" id="JWIT01000004">
    <property type="protein sequence ID" value="KJF73806.1"/>
    <property type="molecule type" value="Genomic_DNA"/>
</dbReference>
<gene>
    <name evidence="3" type="ORF">RP75_06935</name>
</gene>
<dbReference type="InterPro" id="IPR009642">
    <property type="entry name" value="DUF1236"/>
</dbReference>
<name>A0ABR5D9R9_9HYPH</name>
<sequence>MDKTLKMLMAGGAFALMAGFANAAMVATTASDVSVRSGPGEDYPEVGLATRGSNAVLDGCTEGSSWCRIQVNGLNGWAHADYLNVLYEGSPVILEQRRTELSVPIVTYEKTSSVQAEPNPGDPNLGRVGEIDAIAPPETVITYIDEHPADTVTFDGDVAVGSTLPSDTRLVEVPNYQYRYVRVNDVPVLVEPSTHRIVYVYQ</sequence>
<evidence type="ECO:0000313" key="4">
    <source>
        <dbReference type="Proteomes" id="UP000032564"/>
    </source>
</evidence>
<dbReference type="Pfam" id="PF06823">
    <property type="entry name" value="DUF1236"/>
    <property type="match status" value="1"/>
</dbReference>
<dbReference type="Proteomes" id="UP000032564">
    <property type="component" value="Unassembled WGS sequence"/>
</dbReference>
<accession>A0ABR5D9R9</accession>
<evidence type="ECO:0000256" key="1">
    <source>
        <dbReference type="SAM" id="SignalP"/>
    </source>
</evidence>
<dbReference type="InterPro" id="IPR003646">
    <property type="entry name" value="SH3-like_bac-type"/>
</dbReference>
<protein>
    <recommendedName>
        <fullName evidence="2">SH3b domain-containing protein</fullName>
    </recommendedName>
</protein>